<organism evidence="2">
    <name type="scientific">marine sediment metagenome</name>
    <dbReference type="NCBI Taxonomy" id="412755"/>
    <lineage>
        <taxon>unclassified sequences</taxon>
        <taxon>metagenomes</taxon>
        <taxon>ecological metagenomes</taxon>
    </lineage>
</organism>
<sequence length="167" mass="19774">MNTNICTKRVYFKFKNNKFYIILTFIFIIDLILLCFNVYSNRISLTRGEILEQYTENFTFFYHTDIFFYVFYAISIIILIILAFKSENKFIFLSLVCIFLYVQLIIPYLQIGDLFSADAIFLENSLYSYNNYGIFPVEITGLTINLNNKLVGLRYATSTFYYLTLGF</sequence>
<keyword evidence="1" id="KW-0812">Transmembrane</keyword>
<dbReference type="EMBL" id="BARV01011339">
    <property type="protein sequence ID" value="GAI06696.1"/>
    <property type="molecule type" value="Genomic_DNA"/>
</dbReference>
<evidence type="ECO:0000256" key="1">
    <source>
        <dbReference type="SAM" id="Phobius"/>
    </source>
</evidence>
<comment type="caution">
    <text evidence="2">The sequence shown here is derived from an EMBL/GenBank/DDBJ whole genome shotgun (WGS) entry which is preliminary data.</text>
</comment>
<keyword evidence="1" id="KW-0472">Membrane</keyword>
<protein>
    <submittedName>
        <fullName evidence="2">Uncharacterized protein</fullName>
    </submittedName>
</protein>
<dbReference type="AlphaFoldDB" id="X1LLI3"/>
<reference evidence="2" key="1">
    <citation type="journal article" date="2014" name="Front. Microbiol.">
        <title>High frequency of phylogenetically diverse reductive dehalogenase-homologous genes in deep subseafloor sedimentary metagenomes.</title>
        <authorList>
            <person name="Kawai M."/>
            <person name="Futagami T."/>
            <person name="Toyoda A."/>
            <person name="Takaki Y."/>
            <person name="Nishi S."/>
            <person name="Hori S."/>
            <person name="Arai W."/>
            <person name="Tsubouchi T."/>
            <person name="Morono Y."/>
            <person name="Uchiyama I."/>
            <person name="Ito T."/>
            <person name="Fujiyama A."/>
            <person name="Inagaki F."/>
            <person name="Takami H."/>
        </authorList>
    </citation>
    <scope>NUCLEOTIDE SEQUENCE</scope>
    <source>
        <strain evidence="2">Expedition CK06-06</strain>
    </source>
</reference>
<gene>
    <name evidence="2" type="ORF">S06H3_21547</name>
</gene>
<feature type="transmembrane region" description="Helical" evidence="1">
    <location>
        <begin position="60"/>
        <end position="83"/>
    </location>
</feature>
<proteinExistence type="predicted"/>
<feature type="transmembrane region" description="Helical" evidence="1">
    <location>
        <begin position="90"/>
        <end position="109"/>
    </location>
</feature>
<accession>X1LLI3</accession>
<evidence type="ECO:0000313" key="2">
    <source>
        <dbReference type="EMBL" id="GAI06696.1"/>
    </source>
</evidence>
<feature type="transmembrane region" description="Helical" evidence="1">
    <location>
        <begin position="20"/>
        <end position="40"/>
    </location>
</feature>
<name>X1LLI3_9ZZZZ</name>
<keyword evidence="1" id="KW-1133">Transmembrane helix</keyword>